<protein>
    <submittedName>
        <fullName evidence="1 2">Uncharacterized protein</fullName>
    </submittedName>
</protein>
<dbReference type="EnsemblPlants" id="Pp3c12_18330V3.1">
    <property type="protein sequence ID" value="Pp3c12_18330V3.1"/>
    <property type="gene ID" value="Pp3c12_18330"/>
</dbReference>
<organism evidence="1">
    <name type="scientific">Physcomitrium patens</name>
    <name type="common">Spreading-leaved earth moss</name>
    <name type="synonym">Physcomitrella patens</name>
    <dbReference type="NCBI Taxonomy" id="3218"/>
    <lineage>
        <taxon>Eukaryota</taxon>
        <taxon>Viridiplantae</taxon>
        <taxon>Streptophyta</taxon>
        <taxon>Embryophyta</taxon>
        <taxon>Bryophyta</taxon>
        <taxon>Bryophytina</taxon>
        <taxon>Bryopsida</taxon>
        <taxon>Funariidae</taxon>
        <taxon>Funariales</taxon>
        <taxon>Funariaceae</taxon>
        <taxon>Physcomitrium</taxon>
    </lineage>
</organism>
<gene>
    <name evidence="1" type="ORF">PHYPA_016443</name>
</gene>
<reference evidence="1 3" key="2">
    <citation type="journal article" date="2018" name="Plant J.">
        <title>The Physcomitrella patens chromosome-scale assembly reveals moss genome structure and evolution.</title>
        <authorList>
            <person name="Lang D."/>
            <person name="Ullrich K.K."/>
            <person name="Murat F."/>
            <person name="Fuchs J."/>
            <person name="Jenkins J."/>
            <person name="Haas F.B."/>
            <person name="Piednoel M."/>
            <person name="Gundlach H."/>
            <person name="Van Bel M."/>
            <person name="Meyberg R."/>
            <person name="Vives C."/>
            <person name="Morata J."/>
            <person name="Symeonidi A."/>
            <person name="Hiss M."/>
            <person name="Muchero W."/>
            <person name="Kamisugi Y."/>
            <person name="Saleh O."/>
            <person name="Blanc G."/>
            <person name="Decker E.L."/>
            <person name="van Gessel N."/>
            <person name="Grimwood J."/>
            <person name="Hayes R.D."/>
            <person name="Graham S.W."/>
            <person name="Gunter L.E."/>
            <person name="McDaniel S.F."/>
            <person name="Hoernstein S.N.W."/>
            <person name="Larsson A."/>
            <person name="Li F.W."/>
            <person name="Perroud P.F."/>
            <person name="Phillips J."/>
            <person name="Ranjan P."/>
            <person name="Rokshar D.S."/>
            <person name="Rothfels C.J."/>
            <person name="Schneider L."/>
            <person name="Shu S."/>
            <person name="Stevenson D.W."/>
            <person name="Thummler F."/>
            <person name="Tillich M."/>
            <person name="Villarreal Aguilar J.C."/>
            <person name="Widiez T."/>
            <person name="Wong G.K."/>
            <person name="Wymore A."/>
            <person name="Zhang Y."/>
            <person name="Zimmer A.D."/>
            <person name="Quatrano R.S."/>
            <person name="Mayer K.F.X."/>
            <person name="Goodstein D."/>
            <person name="Casacuberta J.M."/>
            <person name="Vandepoele K."/>
            <person name="Reski R."/>
            <person name="Cuming A.C."/>
            <person name="Tuskan G.A."/>
            <person name="Maumus F."/>
            <person name="Salse J."/>
            <person name="Schmutz J."/>
            <person name="Rensing S.A."/>
        </authorList>
    </citation>
    <scope>NUCLEOTIDE SEQUENCE [LARGE SCALE GENOMIC DNA]</scope>
    <source>
        <strain evidence="2 3">cv. Gransden 2004</strain>
    </source>
</reference>
<dbReference type="SUPFAM" id="SSF51126">
    <property type="entry name" value="Pectin lyase-like"/>
    <property type="match status" value="1"/>
</dbReference>
<dbReference type="InParanoid" id="A0A2K1JR98"/>
<dbReference type="Gene3D" id="2.160.20.10">
    <property type="entry name" value="Single-stranded right-handed beta-helix, Pectin lyase-like"/>
    <property type="match status" value="1"/>
</dbReference>
<reference evidence="1 3" key="1">
    <citation type="journal article" date="2008" name="Science">
        <title>The Physcomitrella genome reveals evolutionary insights into the conquest of land by plants.</title>
        <authorList>
            <person name="Rensing S."/>
            <person name="Lang D."/>
            <person name="Zimmer A."/>
            <person name="Terry A."/>
            <person name="Salamov A."/>
            <person name="Shapiro H."/>
            <person name="Nishiyama T."/>
            <person name="Perroud P.-F."/>
            <person name="Lindquist E."/>
            <person name="Kamisugi Y."/>
            <person name="Tanahashi T."/>
            <person name="Sakakibara K."/>
            <person name="Fujita T."/>
            <person name="Oishi K."/>
            <person name="Shin-I T."/>
            <person name="Kuroki Y."/>
            <person name="Toyoda A."/>
            <person name="Suzuki Y."/>
            <person name="Hashimoto A."/>
            <person name="Yamaguchi K."/>
            <person name="Sugano A."/>
            <person name="Kohara Y."/>
            <person name="Fujiyama A."/>
            <person name="Anterola A."/>
            <person name="Aoki S."/>
            <person name="Ashton N."/>
            <person name="Barbazuk W.B."/>
            <person name="Barker E."/>
            <person name="Bennetzen J."/>
            <person name="Bezanilla M."/>
            <person name="Blankenship R."/>
            <person name="Cho S.H."/>
            <person name="Dutcher S."/>
            <person name="Estelle M."/>
            <person name="Fawcett J.A."/>
            <person name="Gundlach H."/>
            <person name="Hanada K."/>
            <person name="Heyl A."/>
            <person name="Hicks K.A."/>
            <person name="Hugh J."/>
            <person name="Lohr M."/>
            <person name="Mayer K."/>
            <person name="Melkozernov A."/>
            <person name="Murata T."/>
            <person name="Nelson D."/>
            <person name="Pils B."/>
            <person name="Prigge M."/>
            <person name="Reiss B."/>
            <person name="Renner T."/>
            <person name="Rombauts S."/>
            <person name="Rushton P."/>
            <person name="Sanderfoot A."/>
            <person name="Schween G."/>
            <person name="Shiu S.-H."/>
            <person name="Stueber K."/>
            <person name="Theodoulou F.L."/>
            <person name="Tu H."/>
            <person name="Van de Peer Y."/>
            <person name="Verrier P.J."/>
            <person name="Waters E."/>
            <person name="Wood A."/>
            <person name="Yang L."/>
            <person name="Cove D."/>
            <person name="Cuming A."/>
            <person name="Hasebe M."/>
            <person name="Lucas S."/>
            <person name="Mishler D.B."/>
            <person name="Reski R."/>
            <person name="Grigoriev I."/>
            <person name="Quatrano R.S."/>
            <person name="Boore J.L."/>
        </authorList>
    </citation>
    <scope>NUCLEOTIDE SEQUENCE [LARGE SCALE GENOMIC DNA]</scope>
    <source>
        <strain evidence="2 3">cv. Gransden 2004</strain>
    </source>
</reference>
<dbReference type="PaxDb" id="3218-PP1S46_178V6.1"/>
<evidence type="ECO:0000313" key="2">
    <source>
        <dbReference type="EnsemblPlants" id="Pp3c12_18330V3.1"/>
    </source>
</evidence>
<dbReference type="Proteomes" id="UP000006727">
    <property type="component" value="Chromosome 12"/>
</dbReference>
<accession>A0A2K1JR98</accession>
<sequence>MHVTIPLSKFGSNLVQRISRAQYGIIHIINNDYSNSWDKYATSRSEDPTILSKGNYFKPKKFKEVTRHFNEQNSQKKVASMLVCLAQRILDIIKNIRP</sequence>
<proteinExistence type="predicted"/>
<reference evidence="2" key="3">
    <citation type="submission" date="2020-12" db="UniProtKB">
        <authorList>
            <consortium name="EnsemblPlants"/>
        </authorList>
    </citation>
    <scope>IDENTIFICATION</scope>
</reference>
<dbReference type="InterPro" id="IPR045032">
    <property type="entry name" value="PEL"/>
</dbReference>
<name>A0A2K1JR98_PHYPA</name>
<dbReference type="AlphaFoldDB" id="A0A2K1JR98"/>
<evidence type="ECO:0000313" key="3">
    <source>
        <dbReference type="Proteomes" id="UP000006727"/>
    </source>
</evidence>
<dbReference type="GO" id="GO:0030570">
    <property type="term" value="F:pectate lyase activity"/>
    <property type="evidence" value="ECO:0007669"/>
    <property type="project" value="InterPro"/>
</dbReference>
<evidence type="ECO:0000313" key="1">
    <source>
        <dbReference type="EMBL" id="PNR44060.1"/>
    </source>
</evidence>
<dbReference type="InterPro" id="IPR011050">
    <property type="entry name" value="Pectin_lyase_fold/virulence"/>
</dbReference>
<dbReference type="EMBL" id="ABEU02000012">
    <property type="protein sequence ID" value="PNR44060.1"/>
    <property type="molecule type" value="Genomic_DNA"/>
</dbReference>
<dbReference type="InterPro" id="IPR012334">
    <property type="entry name" value="Pectin_lyas_fold"/>
</dbReference>
<dbReference type="Gramene" id="Pp3c12_18330V3.1">
    <property type="protein sequence ID" value="Pp3c12_18330V3.1"/>
    <property type="gene ID" value="Pp3c12_18330"/>
</dbReference>
<keyword evidence="3" id="KW-1185">Reference proteome</keyword>
<dbReference type="PANTHER" id="PTHR31683">
    <property type="entry name" value="PECTATE LYASE 18-RELATED"/>
    <property type="match status" value="1"/>
</dbReference>
<dbReference type="PANTHER" id="PTHR31683:SF187">
    <property type="entry name" value="PECTATE LYASE 18-RELATED"/>
    <property type="match status" value="1"/>
</dbReference>